<dbReference type="AlphaFoldDB" id="A0A0P1APP0"/>
<dbReference type="EMBL" id="CCYD01000666">
    <property type="protein sequence ID" value="CEG43385.1"/>
    <property type="molecule type" value="Genomic_DNA"/>
</dbReference>
<evidence type="ECO:0000313" key="2">
    <source>
        <dbReference type="Proteomes" id="UP000054928"/>
    </source>
</evidence>
<reference evidence="2" key="1">
    <citation type="submission" date="2014-09" db="EMBL/GenBank/DDBJ databases">
        <authorList>
            <person name="Sharma Rahul"/>
            <person name="Thines Marco"/>
        </authorList>
    </citation>
    <scope>NUCLEOTIDE SEQUENCE [LARGE SCALE GENOMIC DNA]</scope>
</reference>
<evidence type="ECO:0000313" key="1">
    <source>
        <dbReference type="EMBL" id="CEG43385.1"/>
    </source>
</evidence>
<dbReference type="GeneID" id="36408638"/>
<keyword evidence="2" id="KW-1185">Reference proteome</keyword>
<organism evidence="1 2">
    <name type="scientific">Plasmopara halstedii</name>
    <name type="common">Downy mildew of sunflower</name>
    <dbReference type="NCBI Taxonomy" id="4781"/>
    <lineage>
        <taxon>Eukaryota</taxon>
        <taxon>Sar</taxon>
        <taxon>Stramenopiles</taxon>
        <taxon>Oomycota</taxon>
        <taxon>Peronosporomycetes</taxon>
        <taxon>Peronosporales</taxon>
        <taxon>Peronosporaceae</taxon>
        <taxon>Plasmopara</taxon>
    </lineage>
</organism>
<sequence length="54" mass="6384">MKYRERFLEYRVSPQILAAPATCVTSLFSANRYISVGYQRKIRQKIHYLDFGTP</sequence>
<name>A0A0P1APP0_PLAHL</name>
<protein>
    <submittedName>
        <fullName evidence="1">Uncharacterized protein</fullName>
    </submittedName>
</protein>
<proteinExistence type="predicted"/>
<dbReference type="RefSeq" id="XP_024579754.1">
    <property type="nucleotide sequence ID" value="XM_024729371.1"/>
</dbReference>
<accession>A0A0P1APP0</accession>
<dbReference type="Proteomes" id="UP000054928">
    <property type="component" value="Unassembled WGS sequence"/>
</dbReference>